<protein>
    <recommendedName>
        <fullName evidence="9">tRNA-specific adenosine deaminase 1</fullName>
        <ecNumber evidence="8">3.5.4.34</ecNumber>
    </recommendedName>
    <alternativeName>
        <fullName evidence="10">tRNA-specific adenosine-37 deaminase</fullName>
    </alternativeName>
</protein>
<dbReference type="OrthoDB" id="10268011at2759"/>
<evidence type="ECO:0000256" key="12">
    <source>
        <dbReference type="SAM" id="MobiDB-lite"/>
    </source>
</evidence>
<dbReference type="EC" id="3.5.4.34" evidence="8"/>
<organism evidence="14 15">
    <name type="scientific">Schizopora paradoxa</name>
    <dbReference type="NCBI Taxonomy" id="27342"/>
    <lineage>
        <taxon>Eukaryota</taxon>
        <taxon>Fungi</taxon>
        <taxon>Dikarya</taxon>
        <taxon>Basidiomycota</taxon>
        <taxon>Agaricomycotina</taxon>
        <taxon>Agaricomycetes</taxon>
        <taxon>Hymenochaetales</taxon>
        <taxon>Schizoporaceae</taxon>
        <taxon>Schizopora</taxon>
    </lineage>
</organism>
<dbReference type="InParanoid" id="A0A0H2RNC0"/>
<dbReference type="Proteomes" id="UP000053477">
    <property type="component" value="Unassembled WGS sequence"/>
</dbReference>
<accession>A0A0H2RNC0</accession>
<evidence type="ECO:0000256" key="11">
    <source>
        <dbReference type="ARBA" id="ARBA00047635"/>
    </source>
</evidence>
<dbReference type="PANTHER" id="PTHR46516:SF1">
    <property type="entry name" value="TRNA-SPECIFIC ADENOSINE DEAMINASE 1"/>
    <property type="match status" value="1"/>
</dbReference>
<evidence type="ECO:0000256" key="4">
    <source>
        <dbReference type="ARBA" id="ARBA00022833"/>
    </source>
</evidence>
<evidence type="ECO:0000256" key="8">
    <source>
        <dbReference type="ARBA" id="ARBA00038940"/>
    </source>
</evidence>
<keyword evidence="15" id="KW-1185">Reference proteome</keyword>
<name>A0A0H2RNC0_9AGAM</name>
<reference evidence="14 15" key="1">
    <citation type="submission" date="2015-04" db="EMBL/GenBank/DDBJ databases">
        <title>Complete genome sequence of Schizopora paradoxa KUC8140, a cosmopolitan wood degrader in East Asia.</title>
        <authorList>
            <consortium name="DOE Joint Genome Institute"/>
            <person name="Min B."/>
            <person name="Park H."/>
            <person name="Jang Y."/>
            <person name="Kim J.-J."/>
            <person name="Kim K.H."/>
            <person name="Pangilinan J."/>
            <person name="Lipzen A."/>
            <person name="Riley R."/>
            <person name="Grigoriev I.V."/>
            <person name="Spatafora J.W."/>
            <person name="Choi I.-G."/>
        </authorList>
    </citation>
    <scope>NUCLEOTIDE SEQUENCE [LARGE SCALE GENOMIC DNA]</scope>
    <source>
        <strain evidence="14 15">KUC8140</strain>
    </source>
</reference>
<evidence type="ECO:0000256" key="1">
    <source>
        <dbReference type="ARBA" id="ARBA00022694"/>
    </source>
</evidence>
<feature type="compositionally biased region" description="Basic and acidic residues" evidence="12">
    <location>
        <begin position="421"/>
        <end position="431"/>
    </location>
</feature>
<dbReference type="GO" id="GO:0043829">
    <property type="term" value="F:tRNA-specific adenosine-37 deaminase activity"/>
    <property type="evidence" value="ECO:0007669"/>
    <property type="project" value="UniProtKB-EC"/>
</dbReference>
<dbReference type="AlphaFoldDB" id="A0A0H2RNC0"/>
<evidence type="ECO:0000313" key="15">
    <source>
        <dbReference type="Proteomes" id="UP000053477"/>
    </source>
</evidence>
<evidence type="ECO:0000256" key="7">
    <source>
        <dbReference type="ARBA" id="ARBA00038326"/>
    </source>
</evidence>
<keyword evidence="4" id="KW-0862">Zinc</keyword>
<keyword evidence="1" id="KW-0819">tRNA processing</keyword>
<sequence length="431" mass="47407">MDASQVDELVSRVHAQYDALRFKPSSELQFTVLAAFVLSKTSYDVGDSGSSESTTAWKVISIATGSKCLPTEKYPVKGDALHDSHAEVLSRRGAVRWTYEEIRRCLHTASGSAWIERRETDGKWAMKEGVKLHMYVSTVPCGDASMRYLASGQDPAMAALKDSSPPALPTQGSASRGRDNYALFGVLRTKPGRADSPPTRCMSCSDKIAAWSILGVQGALLAQMFEPLCVDDIVIGLGDVEESDEVLRAAVREDCDRAFFGRLGDDIQARGYRKSTPRVLFTSIDFVHSRSSRSKANGKPCNQSSNESLCWWADSETPHEVLINGVRRGVGAKLRGLELYRPRLCKVAIFRLHAGVMELLRRPKPKGSYHICKQSNPDYGIVRKALKGPDGPFHGWVISGVEWESFDVDGNIVPNTSSSESEGHIDENLNH</sequence>
<comment type="catalytic activity">
    <reaction evidence="11">
        <text>adenosine(37) in tRNA(Ala) + H2O + H(+) = inosine(37) in tRNA(Ala) + NH4(+)</text>
        <dbReference type="Rhea" id="RHEA:50968"/>
        <dbReference type="Rhea" id="RHEA-COMP:12855"/>
        <dbReference type="Rhea" id="RHEA-COMP:12856"/>
        <dbReference type="ChEBI" id="CHEBI:15377"/>
        <dbReference type="ChEBI" id="CHEBI:15378"/>
        <dbReference type="ChEBI" id="CHEBI:28938"/>
        <dbReference type="ChEBI" id="CHEBI:74411"/>
        <dbReference type="ChEBI" id="CHEBI:82852"/>
        <dbReference type="EC" id="3.5.4.34"/>
    </reaction>
</comment>
<dbReference type="GO" id="GO:0046872">
    <property type="term" value="F:metal ion binding"/>
    <property type="evidence" value="ECO:0007669"/>
    <property type="project" value="UniProtKB-KW"/>
</dbReference>
<gene>
    <name evidence="14" type="ORF">SCHPADRAFT_910400</name>
</gene>
<comment type="similarity">
    <text evidence="7">Belongs to the ADAT1 family.</text>
</comment>
<dbReference type="GO" id="GO:0008033">
    <property type="term" value="P:tRNA processing"/>
    <property type="evidence" value="ECO:0007669"/>
    <property type="project" value="UniProtKB-KW"/>
</dbReference>
<dbReference type="PANTHER" id="PTHR46516">
    <property type="entry name" value="TRNA-SPECIFIC ADENOSINE DEAMINASE 1"/>
    <property type="match status" value="1"/>
</dbReference>
<dbReference type="Pfam" id="PF02137">
    <property type="entry name" value="A_deamin"/>
    <property type="match status" value="1"/>
</dbReference>
<feature type="domain" description="A to I editase" evidence="13">
    <location>
        <begin position="61"/>
        <end position="387"/>
    </location>
</feature>
<evidence type="ECO:0000256" key="3">
    <source>
        <dbReference type="ARBA" id="ARBA00022801"/>
    </source>
</evidence>
<evidence type="ECO:0000256" key="9">
    <source>
        <dbReference type="ARBA" id="ARBA00040502"/>
    </source>
</evidence>
<dbReference type="PROSITE" id="PS50141">
    <property type="entry name" value="A_DEAMIN_EDITASE"/>
    <property type="match status" value="1"/>
</dbReference>
<comment type="function">
    <text evidence="6">Specifically deaminates adenosine-37 to inosine in tRNA-Ala.</text>
</comment>
<dbReference type="FunCoup" id="A0A0H2RNC0">
    <property type="interactions" value="428"/>
</dbReference>
<evidence type="ECO:0000256" key="6">
    <source>
        <dbReference type="ARBA" id="ARBA00037784"/>
    </source>
</evidence>
<dbReference type="SMART" id="SM00552">
    <property type="entry name" value="ADEAMc"/>
    <property type="match status" value="1"/>
</dbReference>
<evidence type="ECO:0000259" key="13">
    <source>
        <dbReference type="PROSITE" id="PS50141"/>
    </source>
</evidence>
<dbReference type="STRING" id="27342.A0A0H2RNC0"/>
<evidence type="ECO:0000256" key="5">
    <source>
        <dbReference type="ARBA" id="ARBA00037026"/>
    </source>
</evidence>
<feature type="region of interest" description="Disordered" evidence="12">
    <location>
        <begin position="412"/>
        <end position="431"/>
    </location>
</feature>
<dbReference type="EMBL" id="KQ086214">
    <property type="protein sequence ID" value="KLO06351.1"/>
    <property type="molecule type" value="Genomic_DNA"/>
</dbReference>
<dbReference type="GO" id="GO:0003723">
    <property type="term" value="F:RNA binding"/>
    <property type="evidence" value="ECO:0007669"/>
    <property type="project" value="InterPro"/>
</dbReference>
<keyword evidence="3" id="KW-0378">Hydrolase</keyword>
<keyword evidence="2" id="KW-0479">Metal-binding</keyword>
<proteinExistence type="inferred from homology"/>
<dbReference type="InterPro" id="IPR002466">
    <property type="entry name" value="A_deamin"/>
</dbReference>
<comment type="cofactor">
    <cofactor evidence="5">
        <name>1D-myo-inositol hexakisphosphate</name>
        <dbReference type="ChEBI" id="CHEBI:58130"/>
    </cofactor>
</comment>
<evidence type="ECO:0000256" key="2">
    <source>
        <dbReference type="ARBA" id="ARBA00022723"/>
    </source>
</evidence>
<evidence type="ECO:0000313" key="14">
    <source>
        <dbReference type="EMBL" id="KLO06351.1"/>
    </source>
</evidence>
<evidence type="ECO:0000256" key="10">
    <source>
        <dbReference type="ARBA" id="ARBA00041760"/>
    </source>
</evidence>